<accession>A0A2J5HPG3</accession>
<feature type="transmembrane region" description="Helical" evidence="1">
    <location>
        <begin position="18"/>
        <end position="41"/>
    </location>
</feature>
<organism evidence="2 3">
    <name type="scientific">Aspergillus taichungensis</name>
    <dbReference type="NCBI Taxonomy" id="482145"/>
    <lineage>
        <taxon>Eukaryota</taxon>
        <taxon>Fungi</taxon>
        <taxon>Dikarya</taxon>
        <taxon>Ascomycota</taxon>
        <taxon>Pezizomycotina</taxon>
        <taxon>Eurotiomycetes</taxon>
        <taxon>Eurotiomycetidae</taxon>
        <taxon>Eurotiales</taxon>
        <taxon>Aspergillaceae</taxon>
        <taxon>Aspergillus</taxon>
        <taxon>Aspergillus subgen. Circumdati</taxon>
    </lineage>
</organism>
<keyword evidence="3" id="KW-1185">Reference proteome</keyword>
<dbReference type="EMBL" id="KZ559565">
    <property type="protein sequence ID" value="PLN79102.1"/>
    <property type="molecule type" value="Genomic_DNA"/>
</dbReference>
<sequence length="54" mass="6343">MPVDHTSNRPYPIHPRKILFSCSRSILVFCSIGVINIARFFHSAWRFRGDRLVQ</sequence>
<dbReference type="AlphaFoldDB" id="A0A2J5HPG3"/>
<proteinExistence type="predicted"/>
<evidence type="ECO:0000256" key="1">
    <source>
        <dbReference type="SAM" id="Phobius"/>
    </source>
</evidence>
<dbReference type="Proteomes" id="UP000235023">
    <property type="component" value="Unassembled WGS sequence"/>
</dbReference>
<keyword evidence="1" id="KW-0472">Membrane</keyword>
<keyword evidence="1" id="KW-1133">Transmembrane helix</keyword>
<keyword evidence="1" id="KW-0812">Transmembrane</keyword>
<evidence type="ECO:0000313" key="3">
    <source>
        <dbReference type="Proteomes" id="UP000235023"/>
    </source>
</evidence>
<name>A0A2J5HPG3_9EURO</name>
<evidence type="ECO:0000313" key="2">
    <source>
        <dbReference type="EMBL" id="PLN79102.1"/>
    </source>
</evidence>
<protein>
    <submittedName>
        <fullName evidence="2">Uncharacterized protein</fullName>
    </submittedName>
</protein>
<gene>
    <name evidence="2" type="ORF">BDW42DRAFT_173536</name>
</gene>
<reference evidence="3" key="1">
    <citation type="submission" date="2017-12" db="EMBL/GenBank/DDBJ databases">
        <authorList>
            <consortium name="DOE Joint Genome Institute"/>
            <person name="Mondo S.J."/>
            <person name="Kjaerbolling I."/>
            <person name="Vesth T.C."/>
            <person name="Frisvad J.C."/>
            <person name="Nybo J.L."/>
            <person name="Theobald S."/>
            <person name="Kuo A."/>
            <person name="Bowyer P."/>
            <person name="Matsuda Y."/>
            <person name="Lyhne E.K."/>
            <person name="Kogle M.E."/>
            <person name="Clum A."/>
            <person name="Lipzen A."/>
            <person name="Salamov A."/>
            <person name="Ngan C.Y."/>
            <person name="Daum C."/>
            <person name="Chiniquy J."/>
            <person name="Barry K."/>
            <person name="LaButti K."/>
            <person name="Haridas S."/>
            <person name="Simmons B.A."/>
            <person name="Magnuson J.K."/>
            <person name="Mortensen U.H."/>
            <person name="Larsen T.O."/>
            <person name="Grigoriev I.V."/>
            <person name="Baker S.E."/>
            <person name="Andersen M.R."/>
            <person name="Nordberg H.P."/>
            <person name="Cantor M.N."/>
            <person name="Hua S.X."/>
        </authorList>
    </citation>
    <scope>NUCLEOTIDE SEQUENCE [LARGE SCALE GENOMIC DNA]</scope>
    <source>
        <strain evidence="3">IBT 19404</strain>
    </source>
</reference>